<evidence type="ECO:0000313" key="8">
    <source>
        <dbReference type="Proteomes" id="UP000887564"/>
    </source>
</evidence>
<keyword evidence="4" id="KW-0571">Peptide transport</keyword>
<keyword evidence="4" id="KW-0653">Protein transport</keyword>
<evidence type="ECO:0000256" key="3">
    <source>
        <dbReference type="ARBA" id="ARBA00022692"/>
    </source>
</evidence>
<proteinExistence type="inferred from homology"/>
<dbReference type="AlphaFoldDB" id="A0A914RPR0"/>
<feature type="transmembrane region" description="Helical" evidence="7">
    <location>
        <begin position="82"/>
        <end position="104"/>
    </location>
</feature>
<name>A0A914RPR0_PAREQ</name>
<dbReference type="Gene3D" id="1.20.1250.20">
    <property type="entry name" value="MFS general substrate transporter like domains"/>
    <property type="match status" value="1"/>
</dbReference>
<evidence type="ECO:0000313" key="9">
    <source>
        <dbReference type="WBParaSite" id="PEQ_0000391401-mRNA-1"/>
    </source>
</evidence>
<comment type="similarity">
    <text evidence="2">Belongs to the major facilitator superfamily. Proton-dependent oligopeptide transporter (POT/PTR) (TC 2.A.17) family.</text>
</comment>
<evidence type="ECO:0000256" key="2">
    <source>
        <dbReference type="ARBA" id="ARBA00005982"/>
    </source>
</evidence>
<dbReference type="InterPro" id="IPR036259">
    <property type="entry name" value="MFS_trans_sf"/>
</dbReference>
<evidence type="ECO:0000256" key="4">
    <source>
        <dbReference type="ARBA" id="ARBA00022856"/>
    </source>
</evidence>
<accession>A0A914RPR0</accession>
<comment type="subcellular location">
    <subcellularLocation>
        <location evidence="1">Membrane</location>
        <topology evidence="1">Multi-pass membrane protein</topology>
    </subcellularLocation>
</comment>
<dbReference type="GO" id="GO:0016020">
    <property type="term" value="C:membrane"/>
    <property type="evidence" value="ECO:0007669"/>
    <property type="project" value="UniProtKB-SubCell"/>
</dbReference>
<keyword evidence="3 7" id="KW-0812">Transmembrane</keyword>
<dbReference type="Pfam" id="PF00854">
    <property type="entry name" value="PTR2"/>
    <property type="match status" value="2"/>
</dbReference>
<dbReference type="WBParaSite" id="PEQ_0000391401-mRNA-1">
    <property type="protein sequence ID" value="PEQ_0000391401-mRNA-1"/>
    <property type="gene ID" value="PEQ_0000391401"/>
</dbReference>
<dbReference type="Proteomes" id="UP000887564">
    <property type="component" value="Unplaced"/>
</dbReference>
<evidence type="ECO:0000256" key="7">
    <source>
        <dbReference type="SAM" id="Phobius"/>
    </source>
</evidence>
<organism evidence="8 9">
    <name type="scientific">Parascaris equorum</name>
    <name type="common">Equine roundworm</name>
    <dbReference type="NCBI Taxonomy" id="6256"/>
    <lineage>
        <taxon>Eukaryota</taxon>
        <taxon>Metazoa</taxon>
        <taxon>Ecdysozoa</taxon>
        <taxon>Nematoda</taxon>
        <taxon>Chromadorea</taxon>
        <taxon>Rhabditida</taxon>
        <taxon>Spirurina</taxon>
        <taxon>Ascaridomorpha</taxon>
        <taxon>Ascaridoidea</taxon>
        <taxon>Ascarididae</taxon>
        <taxon>Parascaris</taxon>
    </lineage>
</organism>
<dbReference type="PANTHER" id="PTHR11654">
    <property type="entry name" value="OLIGOPEPTIDE TRANSPORTER-RELATED"/>
    <property type="match status" value="1"/>
</dbReference>
<dbReference type="InterPro" id="IPR000109">
    <property type="entry name" value="POT_fam"/>
</dbReference>
<sequence>MAFSDNKATVLFHGFIVLCYATPLFGSILADGYIGKFWFVFRSCDAFRTILSISLVYAAGNVILAVASTFAKGNVVHPYLDIVALVVIGIGTGGIKPCVCAFGGDQFNPNHLRMISVFFSVFYFTINAGSENDKEKNSRRKSYEVKYGKAITCGTPLLMLRVYHILAKYAVPCNGSDSCYPLAFGIPAGLMVFATLIFASGSVFYKKIPPKENIMGRLCSTIGKAVRNKISSKTKRSHWLEHYLDTHNCESDPHCIALRSGGKSKSEKCAQVDIIFDLL</sequence>
<evidence type="ECO:0000256" key="6">
    <source>
        <dbReference type="ARBA" id="ARBA00023136"/>
    </source>
</evidence>
<keyword evidence="5 7" id="KW-1133">Transmembrane helix</keyword>
<keyword evidence="4" id="KW-0813">Transport</keyword>
<protein>
    <submittedName>
        <fullName evidence="9">Uncharacterized protein</fullName>
    </submittedName>
</protein>
<keyword evidence="6 7" id="KW-0472">Membrane</keyword>
<reference evidence="9" key="1">
    <citation type="submission" date="2022-11" db="UniProtKB">
        <authorList>
            <consortium name="WormBaseParasite"/>
        </authorList>
    </citation>
    <scope>IDENTIFICATION</scope>
</reference>
<evidence type="ECO:0000256" key="5">
    <source>
        <dbReference type="ARBA" id="ARBA00022989"/>
    </source>
</evidence>
<feature type="transmembrane region" description="Helical" evidence="7">
    <location>
        <begin position="50"/>
        <end position="70"/>
    </location>
</feature>
<dbReference type="GO" id="GO:0022857">
    <property type="term" value="F:transmembrane transporter activity"/>
    <property type="evidence" value="ECO:0007669"/>
    <property type="project" value="InterPro"/>
</dbReference>
<feature type="transmembrane region" description="Helical" evidence="7">
    <location>
        <begin position="182"/>
        <end position="205"/>
    </location>
</feature>
<keyword evidence="8" id="KW-1185">Reference proteome</keyword>
<feature type="transmembrane region" description="Helical" evidence="7">
    <location>
        <begin position="150"/>
        <end position="170"/>
    </location>
</feature>
<dbReference type="GO" id="GO:0015833">
    <property type="term" value="P:peptide transport"/>
    <property type="evidence" value="ECO:0007669"/>
    <property type="project" value="UniProtKB-KW"/>
</dbReference>
<evidence type="ECO:0000256" key="1">
    <source>
        <dbReference type="ARBA" id="ARBA00004141"/>
    </source>
</evidence>